<evidence type="ECO:0000256" key="7">
    <source>
        <dbReference type="ARBA" id="ARBA00026124"/>
    </source>
</evidence>
<dbReference type="GO" id="GO:0005739">
    <property type="term" value="C:mitochondrion"/>
    <property type="evidence" value="ECO:0007669"/>
    <property type="project" value="UniProtKB-ARBA"/>
</dbReference>
<keyword evidence="4 10" id="KW-0067">ATP-binding</keyword>
<dbReference type="InterPro" id="IPR033911">
    <property type="entry name" value="MetRS_core"/>
</dbReference>
<dbReference type="InterPro" id="IPR015413">
    <property type="entry name" value="Methionyl/Leucyl_tRNA_Synth"/>
</dbReference>
<dbReference type="CDD" id="cd00814">
    <property type="entry name" value="MetRS_core"/>
    <property type="match status" value="1"/>
</dbReference>
<evidence type="ECO:0000256" key="5">
    <source>
        <dbReference type="ARBA" id="ARBA00022917"/>
    </source>
</evidence>
<reference evidence="12" key="1">
    <citation type="submission" date="2015-12" db="EMBL/GenBank/DDBJ databases">
        <title>De novo transcriptome assembly of four potential Pierce s Disease insect vectors from Arizona vineyards.</title>
        <authorList>
            <person name="Tassone E.E."/>
        </authorList>
    </citation>
    <scope>NUCLEOTIDE SEQUENCE</scope>
</reference>
<keyword evidence="6 10" id="KW-0030">Aminoacyl-tRNA synthetase</keyword>
<name>A0A1B6E4L4_9HEMI</name>
<dbReference type="PANTHER" id="PTHR43326:SF1">
    <property type="entry name" value="METHIONINE--TRNA LIGASE, MITOCHONDRIAL"/>
    <property type="match status" value="1"/>
</dbReference>
<dbReference type="GO" id="GO:0006431">
    <property type="term" value="P:methionyl-tRNA aminoacylation"/>
    <property type="evidence" value="ECO:0007669"/>
    <property type="project" value="InterPro"/>
</dbReference>
<dbReference type="GO" id="GO:0004825">
    <property type="term" value="F:methionine-tRNA ligase activity"/>
    <property type="evidence" value="ECO:0007669"/>
    <property type="project" value="UniProtKB-EC"/>
</dbReference>
<evidence type="ECO:0000256" key="1">
    <source>
        <dbReference type="ARBA" id="ARBA00012838"/>
    </source>
</evidence>
<dbReference type="EC" id="6.1.1.10" evidence="1"/>
<evidence type="ECO:0000256" key="2">
    <source>
        <dbReference type="ARBA" id="ARBA00022598"/>
    </source>
</evidence>
<dbReference type="PANTHER" id="PTHR43326">
    <property type="entry name" value="METHIONYL-TRNA SYNTHETASE"/>
    <property type="match status" value="1"/>
</dbReference>
<keyword evidence="5 10" id="KW-0648">Protein biosynthesis</keyword>
<evidence type="ECO:0000256" key="3">
    <source>
        <dbReference type="ARBA" id="ARBA00022741"/>
    </source>
</evidence>
<evidence type="ECO:0000259" key="11">
    <source>
        <dbReference type="Pfam" id="PF09334"/>
    </source>
</evidence>
<dbReference type="Gene3D" id="3.40.50.620">
    <property type="entry name" value="HUPs"/>
    <property type="match status" value="1"/>
</dbReference>
<organism evidence="12">
    <name type="scientific">Clastoptera arizonana</name>
    <name type="common">Arizona spittle bug</name>
    <dbReference type="NCBI Taxonomy" id="38151"/>
    <lineage>
        <taxon>Eukaryota</taxon>
        <taxon>Metazoa</taxon>
        <taxon>Ecdysozoa</taxon>
        <taxon>Arthropoda</taxon>
        <taxon>Hexapoda</taxon>
        <taxon>Insecta</taxon>
        <taxon>Pterygota</taxon>
        <taxon>Neoptera</taxon>
        <taxon>Paraneoptera</taxon>
        <taxon>Hemiptera</taxon>
        <taxon>Auchenorrhyncha</taxon>
        <taxon>Cercopoidea</taxon>
        <taxon>Clastopteridae</taxon>
        <taxon>Clastoptera</taxon>
    </lineage>
</organism>
<comment type="similarity">
    <text evidence="10">Belongs to the class-I aminoacyl-tRNA synthetase family.</text>
</comment>
<dbReference type="GO" id="GO:0005524">
    <property type="term" value="F:ATP binding"/>
    <property type="evidence" value="ECO:0007669"/>
    <property type="project" value="UniProtKB-KW"/>
</dbReference>
<dbReference type="PRINTS" id="PR01041">
    <property type="entry name" value="TRNASYNTHMET"/>
</dbReference>
<dbReference type="FunFam" id="2.170.220.10:FF:000001">
    <property type="entry name" value="methionine--tRNA ligase, mitochondrial"/>
    <property type="match status" value="1"/>
</dbReference>
<dbReference type="InterPro" id="IPR014729">
    <property type="entry name" value="Rossmann-like_a/b/a_fold"/>
</dbReference>
<comment type="catalytic activity">
    <reaction evidence="9">
        <text>tRNA(Met) + L-methionine + ATP = L-methionyl-tRNA(Met) + AMP + diphosphate</text>
        <dbReference type="Rhea" id="RHEA:13481"/>
        <dbReference type="Rhea" id="RHEA-COMP:9667"/>
        <dbReference type="Rhea" id="RHEA-COMP:9698"/>
        <dbReference type="ChEBI" id="CHEBI:30616"/>
        <dbReference type="ChEBI" id="CHEBI:33019"/>
        <dbReference type="ChEBI" id="CHEBI:57844"/>
        <dbReference type="ChEBI" id="CHEBI:78442"/>
        <dbReference type="ChEBI" id="CHEBI:78530"/>
        <dbReference type="ChEBI" id="CHEBI:456215"/>
        <dbReference type="EC" id="6.1.1.10"/>
    </reaction>
</comment>
<gene>
    <name evidence="12" type="ORF">g.9280</name>
</gene>
<proteinExistence type="inferred from homology"/>
<sequence>MSCMLSTKIFLRLNSTQSNCKKLGYFITTPIFYVNASPHIGHLYSALIADAAYRFNYLLGKNCSIFSTGTDEHGLKIQQAANNNKIELSKYCDKIANEYEHLFKKFDIDYTHFIRTTSEEHIAAVQHFWKVLESRGNIFKANYTGWYCTADESFLSETQLKTITVSDGSQVKVSAESGRPVEWTDEINFKFKLSKYQDDLLHWLKDEKVVQPAKFHKLLLSWVKDGELLQDVSISRPSHRVHWAVPVPASEDQSVYVWLDALVNYLTAVGYPESSLWPPNCQVLGKDILKFHGVYWPAFLIASGLQPPSNLLVHSHWTVNGEKMSKSQGNVVSPVQAAKTFTESGLRYFLLREGTNHSDSNYSEIKVMRLLNAELADTLGNLLNRCTGTTVNVQQYFPQFDVQYCQPDAKGLLLALDSLSDEVADHFKQFNFYKGVDVIISTLREANRFFEISQPWKLCKSPDSEHHLACVLHLTMETLRMSSIALQPIVPQIAKLLLDKLQIPHSERSWEFTKRQTNDKIRFLNSDKVMLFKKILNK</sequence>
<evidence type="ECO:0000313" key="12">
    <source>
        <dbReference type="EMBL" id="JAS32872.1"/>
    </source>
</evidence>
<dbReference type="InterPro" id="IPR009080">
    <property type="entry name" value="tRNAsynth_Ia_anticodon-bd"/>
</dbReference>
<dbReference type="InterPro" id="IPR023457">
    <property type="entry name" value="Met-tRNA_synth_2"/>
</dbReference>
<evidence type="ECO:0000256" key="6">
    <source>
        <dbReference type="ARBA" id="ARBA00023146"/>
    </source>
</evidence>
<evidence type="ECO:0000256" key="10">
    <source>
        <dbReference type="RuleBase" id="RU363039"/>
    </source>
</evidence>
<dbReference type="SUPFAM" id="SSF52374">
    <property type="entry name" value="Nucleotidylyl transferase"/>
    <property type="match status" value="1"/>
</dbReference>
<feature type="domain" description="Methionyl/Leucyl tRNA synthetase" evidence="11">
    <location>
        <begin position="25"/>
        <end position="386"/>
    </location>
</feature>
<dbReference type="Gene3D" id="2.170.220.10">
    <property type="match status" value="1"/>
</dbReference>
<dbReference type="InterPro" id="IPR014758">
    <property type="entry name" value="Met-tRNA_synth"/>
</dbReference>
<protein>
    <recommendedName>
        <fullName evidence="7">Methionine--tRNA ligase, mitochondrial</fullName>
        <ecNumber evidence="1">6.1.1.10</ecNumber>
    </recommendedName>
    <alternativeName>
        <fullName evidence="8">Mitochondrial methionyl-tRNA synthetase</fullName>
    </alternativeName>
</protein>
<dbReference type="Gene3D" id="1.10.730.10">
    <property type="entry name" value="Isoleucyl-tRNA Synthetase, Domain 1"/>
    <property type="match status" value="1"/>
</dbReference>
<evidence type="ECO:0000256" key="8">
    <source>
        <dbReference type="ARBA" id="ARBA00030331"/>
    </source>
</evidence>
<accession>A0A1B6E4L4</accession>
<keyword evidence="2 10" id="KW-0436">Ligase</keyword>
<dbReference type="NCBIfam" id="TIGR00398">
    <property type="entry name" value="metG"/>
    <property type="match status" value="1"/>
</dbReference>
<dbReference type="AlphaFoldDB" id="A0A1B6E4L4"/>
<dbReference type="Pfam" id="PF09334">
    <property type="entry name" value="tRNA-synt_1g"/>
    <property type="match status" value="1"/>
</dbReference>
<evidence type="ECO:0000256" key="9">
    <source>
        <dbReference type="ARBA" id="ARBA00047364"/>
    </source>
</evidence>
<evidence type="ECO:0000256" key="4">
    <source>
        <dbReference type="ARBA" id="ARBA00022840"/>
    </source>
</evidence>
<dbReference type="EMBL" id="GEDC01004426">
    <property type="protein sequence ID" value="JAS32872.1"/>
    <property type="molecule type" value="Transcribed_RNA"/>
</dbReference>
<keyword evidence="3 10" id="KW-0547">Nucleotide-binding</keyword>
<dbReference type="SUPFAM" id="SSF47323">
    <property type="entry name" value="Anticodon-binding domain of a subclass of class I aminoacyl-tRNA synthetases"/>
    <property type="match status" value="1"/>
</dbReference>